<feature type="compositionally biased region" description="Low complexity" evidence="1">
    <location>
        <begin position="509"/>
        <end position="518"/>
    </location>
</feature>
<dbReference type="AlphaFoldDB" id="A0AAD7HUU2"/>
<accession>A0AAD7HUU2</accession>
<evidence type="ECO:0000256" key="1">
    <source>
        <dbReference type="SAM" id="MobiDB-lite"/>
    </source>
</evidence>
<organism evidence="2 3">
    <name type="scientific">Mycena maculata</name>
    <dbReference type="NCBI Taxonomy" id="230809"/>
    <lineage>
        <taxon>Eukaryota</taxon>
        <taxon>Fungi</taxon>
        <taxon>Dikarya</taxon>
        <taxon>Basidiomycota</taxon>
        <taxon>Agaricomycotina</taxon>
        <taxon>Agaricomycetes</taxon>
        <taxon>Agaricomycetidae</taxon>
        <taxon>Agaricales</taxon>
        <taxon>Marasmiineae</taxon>
        <taxon>Mycenaceae</taxon>
        <taxon>Mycena</taxon>
    </lineage>
</organism>
<gene>
    <name evidence="2" type="ORF">DFH07DRAFT_970063</name>
</gene>
<name>A0AAD7HUU2_9AGAR</name>
<keyword evidence="3" id="KW-1185">Reference proteome</keyword>
<feature type="compositionally biased region" description="Basic residues" evidence="1">
    <location>
        <begin position="311"/>
        <end position="321"/>
    </location>
</feature>
<sequence length="564" mass="61256">MASDDSTRCLGRDPDGHQCICMRCTKTHVVDERTLCSNCGHIESAHPEPRVAVTSLVRQYRDAGRLHKASDSSSKAKATQSEAEAETNGGLKKKRKSGTDTEPPVKGSSSRGKKKEENPTKRVKGEDVEVGHVAVLVRGTRGKPDNLTLAYSKAPNQRDLDNMRKYKLAVMATPEQPLTINTAWNTERCDKFFRTLFPDLFRHLARHPPKADLAASEEVQQQQWLAVLKQHQSVQLATDPLPTGAILAQHAKRKGHSISERVIFIATKNKVSSERYEDWNVESDSEGPEPEEGSSDFDMLDQDEEETPRKAAPKSKGKGKPKSQTLVNASVAVKLEKEDPILLDSDMKMAAKMRTRLDSKAIKKKKFLIPNSSDDERPQVIEVSDEEDFPEPSTLSASLPASSLPAPNTWTSPLFTSFDKSPSPAQDSSNLFDDTDFFSVPPSPTSNISAHSSGWASTSSLISSASQNEAPPVLDASIPLPSFMSIPTPFTSSNWASSSSLPNPGFTGPTAPTAASTSRGWTSSSVRSNANADGPSSTAGPSRLGAFLTKRGGRSKGLINPWKH</sequence>
<evidence type="ECO:0000313" key="2">
    <source>
        <dbReference type="EMBL" id="KAJ7727855.1"/>
    </source>
</evidence>
<dbReference type="Proteomes" id="UP001215280">
    <property type="component" value="Unassembled WGS sequence"/>
</dbReference>
<reference evidence="2" key="1">
    <citation type="submission" date="2023-03" db="EMBL/GenBank/DDBJ databases">
        <title>Massive genome expansion in bonnet fungi (Mycena s.s.) driven by repeated elements and novel gene families across ecological guilds.</title>
        <authorList>
            <consortium name="Lawrence Berkeley National Laboratory"/>
            <person name="Harder C.B."/>
            <person name="Miyauchi S."/>
            <person name="Viragh M."/>
            <person name="Kuo A."/>
            <person name="Thoen E."/>
            <person name="Andreopoulos B."/>
            <person name="Lu D."/>
            <person name="Skrede I."/>
            <person name="Drula E."/>
            <person name="Henrissat B."/>
            <person name="Morin E."/>
            <person name="Kohler A."/>
            <person name="Barry K."/>
            <person name="LaButti K."/>
            <person name="Morin E."/>
            <person name="Salamov A."/>
            <person name="Lipzen A."/>
            <person name="Mereny Z."/>
            <person name="Hegedus B."/>
            <person name="Baldrian P."/>
            <person name="Stursova M."/>
            <person name="Weitz H."/>
            <person name="Taylor A."/>
            <person name="Grigoriev I.V."/>
            <person name="Nagy L.G."/>
            <person name="Martin F."/>
            <person name="Kauserud H."/>
        </authorList>
    </citation>
    <scope>NUCLEOTIDE SEQUENCE</scope>
    <source>
        <strain evidence="2">CBHHK188m</strain>
    </source>
</reference>
<dbReference type="EMBL" id="JARJLG010000209">
    <property type="protein sequence ID" value="KAJ7727855.1"/>
    <property type="molecule type" value="Genomic_DNA"/>
</dbReference>
<feature type="region of interest" description="Disordered" evidence="1">
    <location>
        <begin position="494"/>
        <end position="564"/>
    </location>
</feature>
<feature type="compositionally biased region" description="Acidic residues" evidence="1">
    <location>
        <begin position="279"/>
        <end position="306"/>
    </location>
</feature>
<feature type="region of interest" description="Disordered" evidence="1">
    <location>
        <begin position="64"/>
        <end position="127"/>
    </location>
</feature>
<feature type="region of interest" description="Disordered" evidence="1">
    <location>
        <begin position="364"/>
        <end position="437"/>
    </location>
</feature>
<feature type="compositionally biased region" description="Basic and acidic residues" evidence="1">
    <location>
        <begin position="114"/>
        <end position="127"/>
    </location>
</feature>
<evidence type="ECO:0000313" key="3">
    <source>
        <dbReference type="Proteomes" id="UP001215280"/>
    </source>
</evidence>
<feature type="region of interest" description="Disordered" evidence="1">
    <location>
        <begin position="275"/>
        <end position="325"/>
    </location>
</feature>
<proteinExistence type="predicted"/>
<feature type="compositionally biased region" description="Low complexity" evidence="1">
    <location>
        <begin position="391"/>
        <end position="407"/>
    </location>
</feature>
<feature type="compositionally biased region" description="Polar residues" evidence="1">
    <location>
        <begin position="408"/>
        <end position="432"/>
    </location>
</feature>
<feature type="compositionally biased region" description="Polar residues" evidence="1">
    <location>
        <begin position="519"/>
        <end position="540"/>
    </location>
</feature>
<protein>
    <submittedName>
        <fullName evidence="2">Uncharacterized protein</fullName>
    </submittedName>
</protein>
<comment type="caution">
    <text evidence="2">The sequence shown here is derived from an EMBL/GenBank/DDBJ whole genome shotgun (WGS) entry which is preliminary data.</text>
</comment>